<keyword evidence="1" id="KW-0812">Transmembrane</keyword>
<keyword evidence="4" id="KW-1185">Reference proteome</keyword>
<reference evidence="3 4" key="1">
    <citation type="submission" date="2024-09" db="EMBL/GenBank/DDBJ databases">
        <authorList>
            <person name="Sun Q."/>
            <person name="Mori K."/>
        </authorList>
    </citation>
    <scope>NUCLEOTIDE SEQUENCE [LARGE SCALE GENOMIC DNA]</scope>
    <source>
        <strain evidence="3 4">NCAIM B.02301</strain>
    </source>
</reference>
<accession>A0ABV6NP27</accession>
<feature type="transmembrane region" description="Helical" evidence="1">
    <location>
        <begin position="35"/>
        <end position="56"/>
    </location>
</feature>
<dbReference type="Pfam" id="PF06713">
    <property type="entry name" value="bPH_4"/>
    <property type="match status" value="1"/>
</dbReference>
<comment type="caution">
    <text evidence="3">The sequence shown here is derived from an EMBL/GenBank/DDBJ whole genome shotgun (WGS) entry which is preliminary data.</text>
</comment>
<dbReference type="Proteomes" id="UP001589833">
    <property type="component" value="Unassembled WGS sequence"/>
</dbReference>
<keyword evidence="1" id="KW-1133">Transmembrane helix</keyword>
<dbReference type="EMBL" id="JBHLTR010000135">
    <property type="protein sequence ID" value="MFC0562513.1"/>
    <property type="molecule type" value="Genomic_DNA"/>
</dbReference>
<dbReference type="InterPro" id="IPR009589">
    <property type="entry name" value="PH_YyaB-like"/>
</dbReference>
<protein>
    <submittedName>
        <fullName evidence="3">PH domain-containing protein</fullName>
    </submittedName>
</protein>
<evidence type="ECO:0000256" key="1">
    <source>
        <dbReference type="SAM" id="Phobius"/>
    </source>
</evidence>
<sequence length="141" mass="16114">MYFPSKKDLWLTLIIWGAILAMVVPATIEQQVVGLLVALPIAFFIGWLWFSTGYTIENSILKIKYGPFRKEVNIQDISKINKTKNPISAPELSIDRIAIIHGKFFDGVFISPKNEREFVQLLVQENPNIVLDKKLKDRLGK</sequence>
<keyword evidence="1" id="KW-0472">Membrane</keyword>
<evidence type="ECO:0000313" key="4">
    <source>
        <dbReference type="Proteomes" id="UP001589833"/>
    </source>
</evidence>
<evidence type="ECO:0000259" key="2">
    <source>
        <dbReference type="Pfam" id="PF06713"/>
    </source>
</evidence>
<dbReference type="RefSeq" id="WP_273848283.1">
    <property type="nucleotide sequence ID" value="NZ_JAQQWT010000063.1"/>
</dbReference>
<proteinExistence type="predicted"/>
<organism evidence="3 4">
    <name type="scientific">Halalkalibacter alkalisediminis</name>
    <dbReference type="NCBI Taxonomy" id="935616"/>
    <lineage>
        <taxon>Bacteria</taxon>
        <taxon>Bacillati</taxon>
        <taxon>Bacillota</taxon>
        <taxon>Bacilli</taxon>
        <taxon>Bacillales</taxon>
        <taxon>Bacillaceae</taxon>
        <taxon>Halalkalibacter</taxon>
    </lineage>
</organism>
<evidence type="ECO:0000313" key="3">
    <source>
        <dbReference type="EMBL" id="MFC0562513.1"/>
    </source>
</evidence>
<feature type="domain" description="Uncharacterized protein YyaB-like PH" evidence="2">
    <location>
        <begin position="52"/>
        <end position="126"/>
    </location>
</feature>
<name>A0ABV6NP27_9BACI</name>
<gene>
    <name evidence="3" type="ORF">ACFFH4_27175</name>
</gene>